<dbReference type="InterPro" id="IPR000764">
    <property type="entry name" value="Uridine_kinase-like"/>
</dbReference>
<evidence type="ECO:0000256" key="1">
    <source>
        <dbReference type="ARBA" id="ARBA00004496"/>
    </source>
</evidence>
<evidence type="ECO:0000256" key="13">
    <source>
        <dbReference type="ARBA" id="ARBA00031452"/>
    </source>
</evidence>
<evidence type="ECO:0000256" key="16">
    <source>
        <dbReference type="HAMAP-Rule" id="MF_00551"/>
    </source>
</evidence>
<evidence type="ECO:0000256" key="7">
    <source>
        <dbReference type="ARBA" id="ARBA00022490"/>
    </source>
</evidence>
<dbReference type="RefSeq" id="WP_024963347.1">
    <property type="nucleotide sequence ID" value="NZ_CP028833.1"/>
</dbReference>
<evidence type="ECO:0000259" key="18">
    <source>
        <dbReference type="Pfam" id="PF00485"/>
    </source>
</evidence>
<keyword evidence="7 16" id="KW-0963">Cytoplasm</keyword>
<keyword evidence="9 16" id="KW-0547">Nucleotide-binding</keyword>
<dbReference type="GO" id="GO:0005524">
    <property type="term" value="F:ATP binding"/>
    <property type="evidence" value="ECO:0007669"/>
    <property type="project" value="UniProtKB-UniRule"/>
</dbReference>
<dbReference type="UniPathway" id="UPA00574">
    <property type="reaction ID" value="UER00637"/>
</dbReference>
<accession>A0A2S1KYU6</accession>
<evidence type="ECO:0000313" key="20">
    <source>
        <dbReference type="EMBL" id="MEW6953712.1"/>
    </source>
</evidence>
<sequence>MRKPMVIGIAGGTGSGKTTLTRAIEAKFAPRAAVVFHDNYYRPHDDLPLAERAKLNYDHPDAFDNDYMIAQLEELIAGQAIDCPTYDYALHTRAKETIRIEPAPVILVEGIVLFVEQRLCDMFDVKIFVDTDADVRILRRVKRDVIERGRTIESVEQQYLATVKPMHELYVAPSKRRADIIVPEGGHNVVALDMLVHRIANALDEDRAVK</sequence>
<evidence type="ECO:0000313" key="21">
    <source>
        <dbReference type="Proteomes" id="UP000275951"/>
    </source>
</evidence>
<dbReference type="PANTHER" id="PTHR10285">
    <property type="entry name" value="URIDINE KINASE"/>
    <property type="match status" value="1"/>
</dbReference>
<keyword evidence="11 16" id="KW-0067">ATP-binding</keyword>
<dbReference type="EC" id="2.7.1.48" evidence="5 16"/>
<keyword evidence="10 16" id="KW-0418">Kinase</keyword>
<evidence type="ECO:0000256" key="8">
    <source>
        <dbReference type="ARBA" id="ARBA00022679"/>
    </source>
</evidence>
<dbReference type="NCBIfam" id="TIGR00235">
    <property type="entry name" value="udk"/>
    <property type="match status" value="1"/>
</dbReference>
<feature type="binding site" evidence="16">
    <location>
        <begin position="11"/>
        <end position="18"/>
    </location>
    <ligand>
        <name>ATP</name>
        <dbReference type="ChEBI" id="CHEBI:30616"/>
    </ligand>
</feature>
<dbReference type="SUPFAM" id="SSF52540">
    <property type="entry name" value="P-loop containing nucleoside triphosphate hydrolases"/>
    <property type="match status" value="1"/>
</dbReference>
<protein>
    <recommendedName>
        <fullName evidence="6 16">Uridine kinase</fullName>
        <ecNumber evidence="5 16">2.7.1.48</ecNumber>
    </recommendedName>
    <alternativeName>
        <fullName evidence="12 16">Cytidine monophosphokinase</fullName>
    </alternativeName>
    <alternativeName>
        <fullName evidence="13 16">Uridine monophosphokinase</fullName>
    </alternativeName>
</protein>
<evidence type="ECO:0000256" key="11">
    <source>
        <dbReference type="ARBA" id="ARBA00022840"/>
    </source>
</evidence>
<evidence type="ECO:0000256" key="12">
    <source>
        <dbReference type="ARBA" id="ARBA00030641"/>
    </source>
</evidence>
<dbReference type="NCBIfam" id="NF004018">
    <property type="entry name" value="PRK05480.1"/>
    <property type="match status" value="1"/>
</dbReference>
<evidence type="ECO:0000256" key="15">
    <source>
        <dbReference type="ARBA" id="ARBA00048909"/>
    </source>
</evidence>
<dbReference type="GO" id="GO:0044211">
    <property type="term" value="P:CTP salvage"/>
    <property type="evidence" value="ECO:0007669"/>
    <property type="project" value="UniProtKB-UniRule"/>
</dbReference>
<evidence type="ECO:0000256" key="6">
    <source>
        <dbReference type="ARBA" id="ARBA00021478"/>
    </source>
</evidence>
<evidence type="ECO:0000256" key="10">
    <source>
        <dbReference type="ARBA" id="ARBA00022777"/>
    </source>
</evidence>
<evidence type="ECO:0000256" key="17">
    <source>
        <dbReference type="RuleBase" id="RU003825"/>
    </source>
</evidence>
<comment type="pathway">
    <text evidence="3 16 17">Pyrimidine metabolism; CTP biosynthesis via salvage pathway; CTP from cytidine: step 1/3.</text>
</comment>
<evidence type="ECO:0000313" key="22">
    <source>
        <dbReference type="Proteomes" id="UP001555100"/>
    </source>
</evidence>
<gene>
    <name evidence="16 20" type="primary">udk</name>
    <name evidence="19" type="ORF">EBQ10_04360</name>
    <name evidence="20" type="ORF">V3M73_01560</name>
</gene>
<evidence type="ECO:0000256" key="5">
    <source>
        <dbReference type="ARBA" id="ARBA00012137"/>
    </source>
</evidence>
<dbReference type="GO" id="GO:0005737">
    <property type="term" value="C:cytoplasm"/>
    <property type="evidence" value="ECO:0007669"/>
    <property type="project" value="UniProtKB-SubCell"/>
</dbReference>
<evidence type="ECO:0000256" key="9">
    <source>
        <dbReference type="ARBA" id="ARBA00022741"/>
    </source>
</evidence>
<keyword evidence="22" id="KW-1185">Reference proteome</keyword>
<dbReference type="CDD" id="cd02023">
    <property type="entry name" value="UMPK"/>
    <property type="match status" value="1"/>
</dbReference>
<dbReference type="InterPro" id="IPR027417">
    <property type="entry name" value="P-loop_NTPase"/>
</dbReference>
<dbReference type="Gene3D" id="3.40.50.300">
    <property type="entry name" value="P-loop containing nucleotide triphosphate hydrolases"/>
    <property type="match status" value="1"/>
</dbReference>
<comment type="catalytic activity">
    <reaction evidence="14 17">
        <text>cytidine + ATP = CMP + ADP + H(+)</text>
        <dbReference type="Rhea" id="RHEA:24674"/>
        <dbReference type="ChEBI" id="CHEBI:15378"/>
        <dbReference type="ChEBI" id="CHEBI:17562"/>
        <dbReference type="ChEBI" id="CHEBI:30616"/>
        <dbReference type="ChEBI" id="CHEBI:60377"/>
        <dbReference type="ChEBI" id="CHEBI:456216"/>
        <dbReference type="EC" id="2.7.1.48"/>
    </reaction>
</comment>
<reference evidence="20 22" key="2">
    <citation type="submission" date="2024-01" db="EMBL/GenBank/DDBJ databases">
        <title>Genomic analysis and antimicrobial resistance profiles of Trueperella pyogenes isolated from domestic and wild animals.</title>
        <authorList>
            <person name="Magossi G."/>
            <person name="Gzyl K.E."/>
            <person name="Holman D.B."/>
            <person name="Amat S."/>
        </authorList>
    </citation>
    <scope>NUCLEOTIDE SEQUENCE [LARGE SCALE GENOMIC DNA]</scope>
    <source>
        <strain evidence="20 22">1494</strain>
    </source>
</reference>
<dbReference type="Proteomes" id="UP001555100">
    <property type="component" value="Unassembled WGS sequence"/>
</dbReference>
<evidence type="ECO:0000256" key="2">
    <source>
        <dbReference type="ARBA" id="ARBA00004690"/>
    </source>
</evidence>
<comment type="pathway">
    <text evidence="2 16 17">Pyrimidine metabolism; UMP biosynthesis via salvage pathway; UMP from uridine: step 1/1.</text>
</comment>
<evidence type="ECO:0000256" key="3">
    <source>
        <dbReference type="ARBA" id="ARBA00004784"/>
    </source>
</evidence>
<comment type="similarity">
    <text evidence="4 16 17">Belongs to the uridine kinase family.</text>
</comment>
<dbReference type="InterPro" id="IPR006083">
    <property type="entry name" value="PRK/URK"/>
</dbReference>
<dbReference type="HAMAP" id="MF_00551">
    <property type="entry name" value="Uridine_kinase"/>
    <property type="match status" value="1"/>
</dbReference>
<dbReference type="GO" id="GO:0044206">
    <property type="term" value="P:UMP salvage"/>
    <property type="evidence" value="ECO:0007669"/>
    <property type="project" value="UniProtKB-UniRule"/>
</dbReference>
<dbReference type="STRING" id="1661.CQ11_04835"/>
<comment type="catalytic activity">
    <reaction evidence="15 16 17">
        <text>uridine + ATP = UMP + ADP + H(+)</text>
        <dbReference type="Rhea" id="RHEA:16825"/>
        <dbReference type="ChEBI" id="CHEBI:15378"/>
        <dbReference type="ChEBI" id="CHEBI:16704"/>
        <dbReference type="ChEBI" id="CHEBI:30616"/>
        <dbReference type="ChEBI" id="CHEBI:57865"/>
        <dbReference type="ChEBI" id="CHEBI:456216"/>
        <dbReference type="EC" id="2.7.1.48"/>
    </reaction>
</comment>
<comment type="subcellular location">
    <subcellularLocation>
        <location evidence="1 16 17">Cytoplasm</location>
    </subcellularLocation>
</comment>
<dbReference type="EMBL" id="JBAGNM010000001">
    <property type="protein sequence ID" value="MEW6953712.1"/>
    <property type="molecule type" value="Genomic_DNA"/>
</dbReference>
<evidence type="ECO:0000256" key="4">
    <source>
        <dbReference type="ARBA" id="ARBA00005408"/>
    </source>
</evidence>
<dbReference type="PRINTS" id="PR00988">
    <property type="entry name" value="URIDINKINASE"/>
</dbReference>
<keyword evidence="8 16" id="KW-0808">Transferase</keyword>
<reference evidence="19 21" key="1">
    <citation type="submission" date="2018-11" db="EMBL/GenBank/DDBJ databases">
        <title>Multidrug-resistant genes are associated with an 42-kb island TGI1 carrying a complex class 1 integron in a Trueperella pyogenes.</title>
        <authorList>
            <person name="Dong W."/>
        </authorList>
    </citation>
    <scope>NUCLEOTIDE SEQUENCE [LARGE SCALE GENOMIC DNA]</scope>
    <source>
        <strain evidence="19 21">TP4</strain>
    </source>
</reference>
<feature type="domain" description="Phosphoribulokinase/uridine kinase" evidence="18">
    <location>
        <begin position="6"/>
        <end position="190"/>
    </location>
</feature>
<dbReference type="Proteomes" id="UP000275951">
    <property type="component" value="Chromosome"/>
</dbReference>
<proteinExistence type="inferred from homology"/>
<dbReference type="InterPro" id="IPR026008">
    <property type="entry name" value="Uridine_kinase"/>
</dbReference>
<evidence type="ECO:0000313" key="19">
    <source>
        <dbReference type="EMBL" id="AZR06605.1"/>
    </source>
</evidence>
<dbReference type="AlphaFoldDB" id="A0A2S1KYU6"/>
<evidence type="ECO:0000256" key="14">
    <source>
        <dbReference type="ARBA" id="ARBA00047436"/>
    </source>
</evidence>
<dbReference type="UniPathway" id="UPA00579">
    <property type="reaction ID" value="UER00640"/>
</dbReference>
<dbReference type="EMBL" id="CP033905">
    <property type="protein sequence ID" value="AZR06605.1"/>
    <property type="molecule type" value="Genomic_DNA"/>
</dbReference>
<organism evidence="19 21">
    <name type="scientific">Trueperella pyogenes</name>
    <dbReference type="NCBI Taxonomy" id="1661"/>
    <lineage>
        <taxon>Bacteria</taxon>
        <taxon>Bacillati</taxon>
        <taxon>Actinomycetota</taxon>
        <taxon>Actinomycetes</taxon>
        <taxon>Actinomycetales</taxon>
        <taxon>Actinomycetaceae</taxon>
        <taxon>Trueperella</taxon>
    </lineage>
</organism>
<name>A0A2S1KYU6_9ACTO</name>
<dbReference type="GO" id="GO:0004849">
    <property type="term" value="F:uridine kinase activity"/>
    <property type="evidence" value="ECO:0007669"/>
    <property type="project" value="UniProtKB-UniRule"/>
</dbReference>
<dbReference type="Pfam" id="PF00485">
    <property type="entry name" value="PRK"/>
    <property type="match status" value="1"/>
</dbReference>